<feature type="coiled-coil region" evidence="1">
    <location>
        <begin position="503"/>
        <end position="625"/>
    </location>
</feature>
<gene>
    <name evidence="4" type="ORF">Ae201684_009258</name>
</gene>
<feature type="compositionally biased region" description="Polar residues" evidence="2">
    <location>
        <begin position="138"/>
        <end position="150"/>
    </location>
</feature>
<dbReference type="AlphaFoldDB" id="A0A6G0X2P8"/>
<name>A0A6G0X2P8_9STRA</name>
<feature type="region of interest" description="Disordered" evidence="2">
    <location>
        <begin position="37"/>
        <end position="163"/>
    </location>
</feature>
<feature type="compositionally biased region" description="Low complexity" evidence="2">
    <location>
        <begin position="100"/>
        <end position="116"/>
    </location>
</feature>
<proteinExistence type="predicted"/>
<dbReference type="InterPro" id="IPR052602">
    <property type="entry name" value="Growth_transcription_reg"/>
</dbReference>
<accession>A0A6G0X2P8</accession>
<comment type="caution">
    <text evidence="4">The sequence shown here is derived from an EMBL/GenBank/DDBJ whole genome shotgun (WGS) entry which is preliminary data.</text>
</comment>
<reference evidence="4 5" key="1">
    <citation type="submission" date="2019-07" db="EMBL/GenBank/DDBJ databases">
        <title>Genomics analysis of Aphanomyces spp. identifies a new class of oomycete effector associated with host adaptation.</title>
        <authorList>
            <person name="Gaulin E."/>
        </authorList>
    </citation>
    <scope>NUCLEOTIDE SEQUENCE [LARGE SCALE GENOMIC DNA]</scope>
    <source>
        <strain evidence="4 5">ATCC 201684</strain>
    </source>
</reference>
<dbReference type="GO" id="GO:0005794">
    <property type="term" value="C:Golgi apparatus"/>
    <property type="evidence" value="ECO:0007669"/>
    <property type="project" value="TreeGrafter"/>
</dbReference>
<dbReference type="Proteomes" id="UP000481153">
    <property type="component" value="Unassembled WGS sequence"/>
</dbReference>
<evidence type="ECO:0000313" key="5">
    <source>
        <dbReference type="Proteomes" id="UP000481153"/>
    </source>
</evidence>
<feature type="coiled-coil region" evidence="1">
    <location>
        <begin position="668"/>
        <end position="726"/>
    </location>
</feature>
<protein>
    <recommendedName>
        <fullName evidence="3">TATA element modulatory factor 1 TATA binding domain-containing protein</fullName>
    </recommendedName>
</protein>
<dbReference type="PANTHER" id="PTHR46515">
    <property type="entry name" value="TATA ELEMENT MODULATORY FACTOR TMF1"/>
    <property type="match status" value="1"/>
</dbReference>
<dbReference type="Pfam" id="PF12325">
    <property type="entry name" value="TMF_TATA_bd"/>
    <property type="match status" value="1"/>
</dbReference>
<keyword evidence="5" id="KW-1185">Reference proteome</keyword>
<sequence length="765" mass="85593">MSASWFTTKVNLSTIVSQGLEHVSKLKDDVEKQFDEAVSGKSVAKPPPPLPSLFNETPNPVVEPSPSPPLAIISEQNETTNEKQDEKDSPDDDASEHESSSTPPSEPSIDPSTPDTAMTPQDSPLNIEAQVVADSVDDTTVNPDDSTLQEQPLDDMNPSTDENIALLDVIKSIPPAEESKTATLPSDALESLPAETSHEESSSECTATEESQVVGPETPSSTPDLRENHLDVAALERELTGVQADLRKTQAMLRERENQLLASSNAMAKLHTEIEALRPNESTVYQLQVALADKEMQLKSLLEEGEALSKKQAAFESRLRAVRKEKTDVMEENKKLTAALETANAKWETARMHLVAAEDDAKVHVEVVKTLDATQARLATTEAALNAAKQALAAIEGQAKQLREENQRLEAQTHLAASEDRDVLEATIRDLQSKLSQIQMESAQQEETSRAELQAMKLRWQEAVTRMDQLTRSTGDATQPLLRQIHQLQQDQRAQELHRLALEEKMERRVQDALHDLETLQAKHDAVISQADEWRAQVTVLETEIENLRTAKSNEAAEIASLRKALDTETHRRQQLEQQVQVISQEKRHVAQLIQSSNEQHEAQVKQMKIENDHLVQQVNQLRWQLQESQKSAQVPAREIVALERKQSSSEVLVADSMVEWHQLQQKVRLRESEAALLKEQIQGLEDAKRNATEEVVRLTTRNATLESAASELETTKAALAAMEVKQQVLLELLGERDEQVEELETEFREFKQMYQTQIDALTRR</sequence>
<evidence type="ECO:0000256" key="2">
    <source>
        <dbReference type="SAM" id="MobiDB-lite"/>
    </source>
</evidence>
<feature type="domain" description="TATA element modulatory factor 1 TATA binding" evidence="3">
    <location>
        <begin position="660"/>
        <end position="762"/>
    </location>
</feature>
<feature type="coiled-coil region" evidence="1">
    <location>
        <begin position="371"/>
        <end position="448"/>
    </location>
</feature>
<dbReference type="VEuPathDB" id="FungiDB:AeMF1_004339"/>
<dbReference type="GO" id="GO:0005783">
    <property type="term" value="C:endoplasmic reticulum"/>
    <property type="evidence" value="ECO:0007669"/>
    <property type="project" value="TreeGrafter"/>
</dbReference>
<organism evidence="4 5">
    <name type="scientific">Aphanomyces euteiches</name>
    <dbReference type="NCBI Taxonomy" id="100861"/>
    <lineage>
        <taxon>Eukaryota</taxon>
        <taxon>Sar</taxon>
        <taxon>Stramenopiles</taxon>
        <taxon>Oomycota</taxon>
        <taxon>Saprolegniomycetes</taxon>
        <taxon>Saprolegniales</taxon>
        <taxon>Verrucalvaceae</taxon>
        <taxon>Aphanomyces</taxon>
    </lineage>
</organism>
<evidence type="ECO:0000259" key="3">
    <source>
        <dbReference type="Pfam" id="PF12325"/>
    </source>
</evidence>
<dbReference type="InterPro" id="IPR022091">
    <property type="entry name" value="TMF_TATA-bd"/>
</dbReference>
<dbReference type="EMBL" id="VJMJ01000118">
    <property type="protein sequence ID" value="KAF0734089.1"/>
    <property type="molecule type" value="Genomic_DNA"/>
</dbReference>
<keyword evidence="1" id="KW-0175">Coiled coil</keyword>
<evidence type="ECO:0000313" key="4">
    <source>
        <dbReference type="EMBL" id="KAF0734089.1"/>
    </source>
</evidence>
<dbReference type="PANTHER" id="PTHR46515:SF1">
    <property type="entry name" value="TATA ELEMENT MODULATORY FACTOR"/>
    <property type="match status" value="1"/>
</dbReference>
<evidence type="ECO:0000256" key="1">
    <source>
        <dbReference type="SAM" id="Coils"/>
    </source>
</evidence>
<feature type="region of interest" description="Disordered" evidence="2">
    <location>
        <begin position="175"/>
        <end position="226"/>
    </location>
</feature>
<feature type="coiled-coil region" evidence="1">
    <location>
        <begin position="291"/>
        <end position="346"/>
    </location>
</feature>